<dbReference type="InterPro" id="IPR004205">
    <property type="entry name" value="Cyt_bc1_su8"/>
</dbReference>
<dbReference type="GO" id="GO:0005743">
    <property type="term" value="C:mitochondrial inner membrane"/>
    <property type="evidence" value="ECO:0007669"/>
    <property type="project" value="UniProtKB-SubCell"/>
</dbReference>
<dbReference type="InterPro" id="IPR036642">
    <property type="entry name" value="Cyt_bc1_su8_sf"/>
</dbReference>
<dbReference type="SUPFAM" id="SSF81508">
    <property type="entry name" value="Ubiquinone-binding protein QP-C of cytochrome bc1 complex (Ubiquinol-cytochrome c reductase)"/>
    <property type="match status" value="1"/>
</dbReference>
<evidence type="ECO:0000256" key="10">
    <source>
        <dbReference type="ARBA" id="ARBA00023128"/>
    </source>
</evidence>
<gene>
    <name evidence="14" type="ORF">NQ315_016533</name>
</gene>
<evidence type="ECO:0000256" key="8">
    <source>
        <dbReference type="ARBA" id="ARBA00022982"/>
    </source>
</evidence>
<evidence type="ECO:0000256" key="1">
    <source>
        <dbReference type="ARBA" id="ARBA00004434"/>
    </source>
</evidence>
<keyword evidence="7 13" id="KW-0999">Mitochondrion inner membrane</keyword>
<dbReference type="GO" id="GO:0006122">
    <property type="term" value="P:mitochondrial electron transport, ubiquinol to cytochrome c"/>
    <property type="evidence" value="ECO:0007669"/>
    <property type="project" value="UniProtKB-UniRule"/>
</dbReference>
<comment type="subcellular location">
    <subcellularLocation>
        <location evidence="1 13">Mitochondrion inner membrane</location>
        <topology evidence="1 13">Single-pass membrane protein</topology>
    </subcellularLocation>
</comment>
<dbReference type="AlphaFoldDB" id="A0AAV8VYW7"/>
<name>A0AAV8VYW7_9CUCU</name>
<comment type="function">
    <text evidence="13">Component of the ubiquinol-cytochrome c oxidoreductase, a multisubunit transmembrane complex that is part of the mitochondrial electron transport chain which drives oxidative phosphorylation. The complex plays an important role in the uptake of multiple carbon sources present in different host niches.</text>
</comment>
<dbReference type="PANTHER" id="PTHR12119:SF2">
    <property type="entry name" value="CYTOCHROME B-C1 COMPLEX SUBUNIT 8"/>
    <property type="match status" value="1"/>
</dbReference>
<keyword evidence="11" id="KW-0472">Membrane</keyword>
<keyword evidence="8 13" id="KW-0249">Electron transport</keyword>
<keyword evidence="5 13" id="KW-0679">Respiratory chain</keyword>
<evidence type="ECO:0000256" key="3">
    <source>
        <dbReference type="ARBA" id="ARBA00016324"/>
    </source>
</evidence>
<dbReference type="GO" id="GO:0045275">
    <property type="term" value="C:respiratory chain complex III"/>
    <property type="evidence" value="ECO:0007669"/>
    <property type="project" value="UniProtKB-UniRule"/>
</dbReference>
<keyword evidence="15" id="KW-1185">Reference proteome</keyword>
<evidence type="ECO:0000256" key="13">
    <source>
        <dbReference type="RuleBase" id="RU368118"/>
    </source>
</evidence>
<comment type="similarity">
    <text evidence="2 13">Belongs to the UQCRQ/QCR8 family.</text>
</comment>
<comment type="subunit">
    <text evidence="12 13">Component of the ubiquinol-cytochrome c oxidoreductase (cytochrome b-c1 complex, complex III, CIII), a multisubunit enzyme composed of 11 subunits. The complex is composed of 3 respiratory subunits cytochrome b, cytochrome c1 and Rieske protein UQCRFS1, 2 core protein subunits UQCRC1/QCR1 and UQCRC2/QCR2, and 6 low-molecular weight protein subunits UQCRH/QCR6, UQCRB/QCR7, UQCRQ/QCR8, UQCR10/QCR9, UQCR11/QCR10 and subunit 9, the cleavage product of Rieske protein UQCRFS1. The complex exists as an obligatory dimer and forms supercomplexes (SCs) in the inner mitochondrial membrane with NADH-ubiquinone oxidoreductase (complex I, CI) and cytochrome c oxidase (complex IV, CIV), resulting in different assemblies (supercomplex SCI(1)III(2)IV(1) and megacomplex MCI(2)III(2)IV(2)). Interacts with UQCC6.</text>
</comment>
<dbReference type="FunFam" id="1.20.5.210:FF:000001">
    <property type="entry name" value="Cytochrome b-c1 complex subunit 8"/>
    <property type="match status" value="1"/>
</dbReference>
<evidence type="ECO:0000256" key="4">
    <source>
        <dbReference type="ARBA" id="ARBA00022448"/>
    </source>
</evidence>
<dbReference type="Proteomes" id="UP001159042">
    <property type="component" value="Unassembled WGS sequence"/>
</dbReference>
<evidence type="ECO:0000256" key="11">
    <source>
        <dbReference type="ARBA" id="ARBA00023136"/>
    </source>
</evidence>
<evidence type="ECO:0000256" key="2">
    <source>
        <dbReference type="ARBA" id="ARBA00007668"/>
    </source>
</evidence>
<organism evidence="14 15">
    <name type="scientific">Exocentrus adspersus</name>
    <dbReference type="NCBI Taxonomy" id="1586481"/>
    <lineage>
        <taxon>Eukaryota</taxon>
        <taxon>Metazoa</taxon>
        <taxon>Ecdysozoa</taxon>
        <taxon>Arthropoda</taxon>
        <taxon>Hexapoda</taxon>
        <taxon>Insecta</taxon>
        <taxon>Pterygota</taxon>
        <taxon>Neoptera</taxon>
        <taxon>Endopterygota</taxon>
        <taxon>Coleoptera</taxon>
        <taxon>Polyphaga</taxon>
        <taxon>Cucujiformia</taxon>
        <taxon>Chrysomeloidea</taxon>
        <taxon>Cerambycidae</taxon>
        <taxon>Lamiinae</taxon>
        <taxon>Acanthocinini</taxon>
        <taxon>Exocentrus</taxon>
    </lineage>
</organism>
<keyword evidence="6" id="KW-0812">Transmembrane</keyword>
<evidence type="ECO:0000256" key="5">
    <source>
        <dbReference type="ARBA" id="ARBA00022660"/>
    </source>
</evidence>
<keyword evidence="9" id="KW-1133">Transmembrane helix</keyword>
<accession>A0AAV8VYW7</accession>
<reference evidence="14 15" key="1">
    <citation type="journal article" date="2023" name="Insect Mol. Biol.">
        <title>Genome sequencing provides insights into the evolution of gene families encoding plant cell wall-degrading enzymes in longhorned beetles.</title>
        <authorList>
            <person name="Shin N.R."/>
            <person name="Okamura Y."/>
            <person name="Kirsch R."/>
            <person name="Pauchet Y."/>
        </authorList>
    </citation>
    <scope>NUCLEOTIDE SEQUENCE [LARGE SCALE GENOMIC DNA]</scope>
    <source>
        <strain evidence="14">EAD_L_NR</strain>
    </source>
</reference>
<dbReference type="Gene3D" id="1.20.5.210">
    <property type="entry name" value="Cytochrome b-c1 complex subunit 8"/>
    <property type="match status" value="1"/>
</dbReference>
<evidence type="ECO:0000256" key="6">
    <source>
        <dbReference type="ARBA" id="ARBA00022692"/>
    </source>
</evidence>
<sequence>MPPSTATTLEDEEVDEVTFCEQKNKTTKTNSTNSRTVLILKFQVSKLKAKQNQSTFTMGHGFGQLYKLRGIITYRLSPFEQRAFAGVISKGIPNTLRRISESIFYVVPPLAIGYLVYDQAEKEHERLMRKNPADYENDK</sequence>
<dbReference type="PANTHER" id="PTHR12119">
    <property type="entry name" value="UBIQUINOL-CYTOCHROME C REDUCTASE COMPLEX UBIQUINONE-BINDING PROTEIN QP-C"/>
    <property type="match status" value="1"/>
</dbReference>
<dbReference type="EMBL" id="JANEYG010000018">
    <property type="protein sequence ID" value="KAJ8919435.1"/>
    <property type="molecule type" value="Genomic_DNA"/>
</dbReference>
<keyword evidence="10 13" id="KW-0496">Mitochondrion</keyword>
<evidence type="ECO:0000256" key="12">
    <source>
        <dbReference type="ARBA" id="ARBA00047105"/>
    </source>
</evidence>
<evidence type="ECO:0000256" key="9">
    <source>
        <dbReference type="ARBA" id="ARBA00022989"/>
    </source>
</evidence>
<evidence type="ECO:0000313" key="14">
    <source>
        <dbReference type="EMBL" id="KAJ8919435.1"/>
    </source>
</evidence>
<keyword evidence="4 13" id="KW-0813">Transport</keyword>
<comment type="caution">
    <text evidence="14">The sequence shown here is derived from an EMBL/GenBank/DDBJ whole genome shotgun (WGS) entry which is preliminary data.</text>
</comment>
<protein>
    <recommendedName>
        <fullName evidence="3 13">Cytochrome b-c1 complex subunit 8</fullName>
    </recommendedName>
    <alternativeName>
        <fullName evidence="13">Complex III subunit 8</fullName>
    </alternativeName>
</protein>
<evidence type="ECO:0000313" key="15">
    <source>
        <dbReference type="Proteomes" id="UP001159042"/>
    </source>
</evidence>
<dbReference type="Pfam" id="PF02939">
    <property type="entry name" value="UcrQ"/>
    <property type="match status" value="1"/>
</dbReference>
<proteinExistence type="inferred from homology"/>
<evidence type="ECO:0000256" key="7">
    <source>
        <dbReference type="ARBA" id="ARBA00022792"/>
    </source>
</evidence>